<comment type="caution">
    <text evidence="3">The sequence shown here is derived from an EMBL/GenBank/DDBJ whole genome shotgun (WGS) entry which is preliminary data.</text>
</comment>
<dbReference type="EMBL" id="JBEPMO010000004">
    <property type="protein sequence ID" value="MET3731522.1"/>
    <property type="molecule type" value="Genomic_DNA"/>
</dbReference>
<evidence type="ECO:0000259" key="2">
    <source>
        <dbReference type="Pfam" id="PF19573"/>
    </source>
</evidence>
<feature type="signal peptide" evidence="1">
    <location>
        <begin position="1"/>
        <end position="18"/>
    </location>
</feature>
<dbReference type="RefSeq" id="WP_354507861.1">
    <property type="nucleotide sequence ID" value="NZ_JBEPMO010000004.1"/>
</dbReference>
<dbReference type="InterPro" id="IPR045743">
    <property type="entry name" value="DUF6089"/>
</dbReference>
<evidence type="ECO:0000256" key="1">
    <source>
        <dbReference type="SAM" id="SignalP"/>
    </source>
</evidence>
<feature type="chain" id="PRO_5045060067" description="DUF6089 domain-containing protein" evidence="1">
    <location>
        <begin position="19"/>
        <end position="278"/>
    </location>
</feature>
<keyword evidence="4" id="KW-1185">Reference proteome</keyword>
<organism evidence="3 4">
    <name type="scientific">Moheibacter stercoris</name>
    <dbReference type="NCBI Taxonomy" id="1628251"/>
    <lineage>
        <taxon>Bacteria</taxon>
        <taxon>Pseudomonadati</taxon>
        <taxon>Bacteroidota</taxon>
        <taxon>Flavobacteriia</taxon>
        <taxon>Flavobacteriales</taxon>
        <taxon>Weeksellaceae</taxon>
        <taxon>Moheibacter</taxon>
    </lineage>
</organism>
<dbReference type="Pfam" id="PF19573">
    <property type="entry name" value="DUF6089"/>
    <property type="match status" value="1"/>
</dbReference>
<protein>
    <recommendedName>
        <fullName evidence="2">DUF6089 domain-containing protein</fullName>
    </recommendedName>
</protein>
<dbReference type="InterPro" id="IPR011250">
    <property type="entry name" value="OMP/PagP_B-barrel"/>
</dbReference>
<dbReference type="Proteomes" id="UP001549146">
    <property type="component" value="Unassembled WGS sequence"/>
</dbReference>
<accession>A0ABV2LVE7</accession>
<name>A0ABV2LVE7_9FLAO</name>
<proteinExistence type="predicted"/>
<keyword evidence="1" id="KW-0732">Signal</keyword>
<feature type="domain" description="DUF6089" evidence="2">
    <location>
        <begin position="2"/>
        <end position="277"/>
    </location>
</feature>
<evidence type="ECO:0000313" key="3">
    <source>
        <dbReference type="EMBL" id="MET3731522.1"/>
    </source>
</evidence>
<sequence length="278" mass="31509">MKNLFVLIFGLSFSLSFAQRHEIGIMVGGTNVIGDIGRSNYINPMPVSHKTDETIERIPIAAGLLYRFNFNGHMGVRFNALYGKVLGADVAAPEQYKKDRDYVYKNNILEGSLVFEYNFFDINNEHGKKHSPYIFGGVGAFMYDQNKYVVNNTFTRDANGVIVQPETISTEIIGKPEKKSSFTLPFGLGYKYKYRGSFVISAEVGFRYTTTDNLDHSFANEEDFTFNNEPGINEAELNQLNTNIIKSRQVGNMSNHDWYVFTGLTLTYTFGRPPCYCD</sequence>
<reference evidence="3 4" key="1">
    <citation type="submission" date="2024-06" db="EMBL/GenBank/DDBJ databases">
        <title>Genomic Encyclopedia of Type Strains, Phase IV (KMG-IV): sequencing the most valuable type-strain genomes for metagenomic binning, comparative biology and taxonomic classification.</title>
        <authorList>
            <person name="Goeker M."/>
        </authorList>
    </citation>
    <scope>NUCLEOTIDE SEQUENCE [LARGE SCALE GENOMIC DNA]</scope>
    <source>
        <strain evidence="3 4">DSM 29388</strain>
    </source>
</reference>
<gene>
    <name evidence="3" type="ORF">ABID46_001091</name>
</gene>
<evidence type="ECO:0000313" key="4">
    <source>
        <dbReference type="Proteomes" id="UP001549146"/>
    </source>
</evidence>
<dbReference type="SUPFAM" id="SSF56925">
    <property type="entry name" value="OMPA-like"/>
    <property type="match status" value="1"/>
</dbReference>